<dbReference type="EMBL" id="AWVA01000010">
    <property type="protein sequence ID" value="ERJ78919.1"/>
    <property type="molecule type" value="Genomic_DNA"/>
</dbReference>
<organism evidence="1 2">
    <name type="scientific">Streptococcus sobrinus W1703</name>
    <dbReference type="NCBI Taxonomy" id="1227275"/>
    <lineage>
        <taxon>Bacteria</taxon>
        <taxon>Bacillati</taxon>
        <taxon>Bacillota</taxon>
        <taxon>Bacilli</taxon>
        <taxon>Lactobacillales</taxon>
        <taxon>Streptococcaceae</taxon>
        <taxon>Streptococcus</taxon>
    </lineage>
</organism>
<protein>
    <submittedName>
        <fullName evidence="1">Uncharacterized protein</fullName>
    </submittedName>
</protein>
<accession>U2KNY6</accession>
<evidence type="ECO:0000313" key="1">
    <source>
        <dbReference type="EMBL" id="ERJ78919.1"/>
    </source>
</evidence>
<dbReference type="Proteomes" id="UP000016617">
    <property type="component" value="Unassembled WGS sequence"/>
</dbReference>
<comment type="caution">
    <text evidence="1">The sequence shown here is derived from an EMBL/GenBank/DDBJ whole genome shotgun (WGS) entry which is preliminary data.</text>
</comment>
<gene>
    <name evidence="1" type="ORF">HMPREF1557_00183</name>
</gene>
<dbReference type="AlphaFoldDB" id="U2KNY6"/>
<reference evidence="1 2" key="1">
    <citation type="submission" date="2013-06" db="EMBL/GenBank/DDBJ databases">
        <authorList>
            <person name="Weinstock G."/>
            <person name="Sodergren E."/>
            <person name="Lobos E.A."/>
            <person name="Fulton L."/>
            <person name="Fulton R."/>
            <person name="Courtney L."/>
            <person name="Fronick C."/>
            <person name="O'Laughlin M."/>
            <person name="Godfrey J."/>
            <person name="Wilson R.M."/>
            <person name="Miner T."/>
            <person name="Farmer C."/>
            <person name="Delehaunty K."/>
            <person name="Cordes M."/>
            <person name="Minx P."/>
            <person name="Tomlinson C."/>
            <person name="Chen J."/>
            <person name="Wollam A."/>
            <person name="Pepin K.H."/>
            <person name="Bhonagiri V."/>
            <person name="Zhang X."/>
            <person name="Warren W."/>
            <person name="Mitreva M."/>
            <person name="Mardis E.R."/>
            <person name="Wilson R.K."/>
        </authorList>
    </citation>
    <scope>NUCLEOTIDE SEQUENCE [LARGE SCALE GENOMIC DNA]</scope>
    <source>
        <strain evidence="1 2">W1703</strain>
    </source>
</reference>
<sequence>MPATFCEIPWLKMEPKVSIFPRLFGNFQTVFPSRQRLLI</sequence>
<dbReference type="HOGENOM" id="CLU_3317957_0_0_9"/>
<name>U2KNY6_9STRE</name>
<evidence type="ECO:0000313" key="2">
    <source>
        <dbReference type="Proteomes" id="UP000016617"/>
    </source>
</evidence>
<proteinExistence type="predicted"/>